<dbReference type="GO" id="GO:0042383">
    <property type="term" value="C:sarcolemma"/>
    <property type="evidence" value="ECO:0007669"/>
    <property type="project" value="Ensembl"/>
</dbReference>
<dbReference type="PANTHER" id="PTHR47147">
    <property type="entry name" value="SYNCOILIN"/>
    <property type="match status" value="1"/>
</dbReference>
<organism evidence="6 7">
    <name type="scientific">Bos mutus grunniens</name>
    <name type="common">Wild yak</name>
    <name type="synonym">Bos grunniens</name>
    <dbReference type="NCBI Taxonomy" id="30521"/>
    <lineage>
        <taxon>Eukaryota</taxon>
        <taxon>Metazoa</taxon>
        <taxon>Chordata</taxon>
        <taxon>Craniata</taxon>
        <taxon>Vertebrata</taxon>
        <taxon>Euteleostomi</taxon>
        <taxon>Mammalia</taxon>
        <taxon>Eutheria</taxon>
        <taxon>Laurasiatheria</taxon>
        <taxon>Artiodactyla</taxon>
        <taxon>Ruminantia</taxon>
        <taxon>Pecora</taxon>
        <taxon>Bovidae</taxon>
        <taxon>Bovinae</taxon>
        <taxon>Bos</taxon>
    </lineage>
</organism>
<reference evidence="6" key="2">
    <citation type="submission" date="2025-08" db="UniProtKB">
        <authorList>
            <consortium name="Ensembl"/>
        </authorList>
    </citation>
    <scope>IDENTIFICATION</scope>
</reference>
<feature type="domain" description="IF rod" evidence="5">
    <location>
        <begin position="377"/>
        <end position="675"/>
    </location>
</feature>
<feature type="compositionally biased region" description="Polar residues" evidence="4">
    <location>
        <begin position="366"/>
        <end position="375"/>
    </location>
</feature>
<dbReference type="Pfam" id="PF00038">
    <property type="entry name" value="Filament"/>
    <property type="match status" value="1"/>
</dbReference>
<feature type="compositionally biased region" description="Basic and acidic residues" evidence="4">
    <location>
        <begin position="118"/>
        <end position="131"/>
    </location>
</feature>
<dbReference type="GO" id="GO:0045103">
    <property type="term" value="P:intermediate filament-based process"/>
    <property type="evidence" value="ECO:0007669"/>
    <property type="project" value="Ensembl"/>
</dbReference>
<dbReference type="InterPro" id="IPR027702">
    <property type="entry name" value="Syncoilin"/>
</dbReference>
<dbReference type="Gene3D" id="1.20.5.170">
    <property type="match status" value="1"/>
</dbReference>
<name>A0A8B9XK43_BOSMU</name>
<evidence type="ECO:0000313" key="7">
    <source>
        <dbReference type="Proteomes" id="UP000694520"/>
    </source>
</evidence>
<reference evidence="6" key="3">
    <citation type="submission" date="2025-09" db="UniProtKB">
        <authorList>
            <consortium name="Ensembl"/>
        </authorList>
    </citation>
    <scope>IDENTIFICATION</scope>
</reference>
<dbReference type="InterPro" id="IPR039008">
    <property type="entry name" value="IF_rod_dom"/>
</dbReference>
<feature type="compositionally biased region" description="Low complexity" evidence="4">
    <location>
        <begin position="145"/>
        <end position="165"/>
    </location>
</feature>
<dbReference type="PANTHER" id="PTHR47147:SF1">
    <property type="entry name" value="SYNCOILIN"/>
    <property type="match status" value="1"/>
</dbReference>
<dbReference type="GO" id="GO:0031594">
    <property type="term" value="C:neuromuscular junction"/>
    <property type="evidence" value="ECO:0007669"/>
    <property type="project" value="Ensembl"/>
</dbReference>
<dbReference type="AlphaFoldDB" id="A0A8B9XK43"/>
<feature type="region of interest" description="Disordered" evidence="4">
    <location>
        <begin position="194"/>
        <end position="240"/>
    </location>
</feature>
<feature type="coiled-coil region" evidence="3">
    <location>
        <begin position="483"/>
        <end position="521"/>
    </location>
</feature>
<feature type="region of interest" description="Disordered" evidence="4">
    <location>
        <begin position="1"/>
        <end position="177"/>
    </location>
</feature>
<proteinExistence type="predicted"/>
<evidence type="ECO:0000259" key="5">
    <source>
        <dbReference type="PROSITE" id="PS51842"/>
    </source>
</evidence>
<evidence type="ECO:0000256" key="2">
    <source>
        <dbReference type="ARBA" id="ARBA00023054"/>
    </source>
</evidence>
<dbReference type="SMART" id="SM01391">
    <property type="entry name" value="Filament"/>
    <property type="match status" value="1"/>
</dbReference>
<gene>
    <name evidence="6" type="primary">SYNC</name>
</gene>
<feature type="coiled-coil region" evidence="3">
    <location>
        <begin position="556"/>
        <end position="657"/>
    </location>
</feature>
<evidence type="ECO:0000256" key="3">
    <source>
        <dbReference type="SAM" id="Coils"/>
    </source>
</evidence>
<keyword evidence="7" id="KW-1185">Reference proteome</keyword>
<dbReference type="GO" id="GO:0005829">
    <property type="term" value="C:cytosol"/>
    <property type="evidence" value="ECO:0007669"/>
    <property type="project" value="Ensembl"/>
</dbReference>
<feature type="region of interest" description="Disordered" evidence="4">
    <location>
        <begin position="356"/>
        <end position="375"/>
    </location>
</feature>
<evidence type="ECO:0000313" key="6">
    <source>
        <dbReference type="Ensembl" id="ENSBGRP00000022635.1"/>
    </source>
</evidence>
<evidence type="ECO:0000256" key="1">
    <source>
        <dbReference type="ARBA" id="ARBA00022754"/>
    </source>
</evidence>
<dbReference type="GeneTree" id="ENSGT00390000018108"/>
<reference evidence="6" key="1">
    <citation type="submission" date="2019-05" db="EMBL/GenBank/DDBJ databases">
        <authorList>
            <person name="Zhang S."/>
            <person name="Liu J."/>
        </authorList>
    </citation>
    <scope>NUCLEOTIDE SEQUENCE [LARGE SCALE GENOMIC DNA]</scope>
</reference>
<feature type="compositionally biased region" description="Basic residues" evidence="4">
    <location>
        <begin position="166"/>
        <end position="177"/>
    </location>
</feature>
<dbReference type="GO" id="GO:0005882">
    <property type="term" value="C:intermediate filament"/>
    <property type="evidence" value="ECO:0007669"/>
    <property type="project" value="UniProtKB-KW"/>
</dbReference>
<dbReference type="Proteomes" id="UP000694520">
    <property type="component" value="Chromosome 2"/>
</dbReference>
<dbReference type="GO" id="GO:0030018">
    <property type="term" value="C:Z disc"/>
    <property type="evidence" value="ECO:0007669"/>
    <property type="project" value="Ensembl"/>
</dbReference>
<keyword evidence="1" id="KW-0403">Intermediate filament</keyword>
<dbReference type="Ensembl" id="ENSBGRT00000026133.1">
    <property type="protein sequence ID" value="ENSBGRP00000022635.1"/>
    <property type="gene ID" value="ENSBGRG00000014170.1"/>
</dbReference>
<accession>A0A8B9XK43</accession>
<feature type="coiled-coil region" evidence="3">
    <location>
        <begin position="381"/>
        <end position="454"/>
    </location>
</feature>
<evidence type="ECO:0000256" key="4">
    <source>
        <dbReference type="SAM" id="MobiDB-lite"/>
    </source>
</evidence>
<dbReference type="PROSITE" id="PS51842">
    <property type="entry name" value="IF_ROD_2"/>
    <property type="match status" value="1"/>
</dbReference>
<sequence>MDSTLPRGPRTALPQAPDCPQTHGVWRCPPSSPQPWATAAGAQRSGEGVIAGRQAAADTPGLLAGGAQGAHSPEVLNPPCPHPGPAGQEERPPKAEPPSSPGPATGDTRKGRMGRKKTREDPRWRFRDADLPSHTIHPPPPPALVPGGAATPRPRAARPAPSSRGARAKWARPAPGRRIRCRLQLAVRLAGAGGPRGRLLIPRPPSPGRAAMASPEPRRGGDGSAQAARATRPEVISPLQEENSASLYELGTWNPEVTLSLEGTLNLEDILYLGDTGDLDEALYVEETEPPEETLHIEETRMPDEALYLEEPVRPEAALYVEEPVKLEGVLYVEEPVKTASPEQIVHGGDRVLSEAKSKPKESLQAGPSPSTEGSLSIEDLELLEGRFQQCIEAVAQLEEERDQLIHELVLLREPALQEVQQVHRDILAAYKQHAQAELERDGLREEIRLVKQKLFKVTKECVAYQYQLECRRQDVAQFADFREALTTRAAQLSEELTQLREAYQKQKEQLRQQLEAPQSQRDGHFLQESRRLSAQFESLMAESRQGLEEEYEPQLLRLLERKEAAAKALQKTQAEIQEMKEALRPLQAEAQKLHLQNRNLEDQITLVRQKRDEEVQQYREQLEEMEERQRQLRSGVQLQQQKNKEMEQLRVSLAEELATYKSVFAVPQISTNSG</sequence>
<keyword evidence="2 3" id="KW-0175">Coiled coil</keyword>
<protein>
    <submittedName>
        <fullName evidence="6">Syncoilin, intermediate filament protein</fullName>
    </submittedName>
</protein>